<dbReference type="EMBL" id="GL883090">
    <property type="protein sequence ID" value="EGG13106.1"/>
    <property type="molecule type" value="Genomic_DNA"/>
</dbReference>
<name>F4R3U4_MELLP</name>
<feature type="compositionally biased region" description="Acidic residues" evidence="1">
    <location>
        <begin position="318"/>
        <end position="329"/>
    </location>
</feature>
<dbReference type="OrthoDB" id="2516536at2759"/>
<feature type="region of interest" description="Disordered" evidence="1">
    <location>
        <begin position="220"/>
        <end position="250"/>
    </location>
</feature>
<dbReference type="InParanoid" id="F4R3U4"/>
<reference evidence="3" key="1">
    <citation type="journal article" date="2011" name="Proc. Natl. Acad. Sci. U.S.A.">
        <title>Obligate biotrophy features unraveled by the genomic analysis of rust fungi.</title>
        <authorList>
            <person name="Duplessis S."/>
            <person name="Cuomo C.A."/>
            <person name="Lin Y.-C."/>
            <person name="Aerts A."/>
            <person name="Tisserant E."/>
            <person name="Veneault-Fourrey C."/>
            <person name="Joly D.L."/>
            <person name="Hacquard S."/>
            <person name="Amselem J."/>
            <person name="Cantarel B.L."/>
            <person name="Chiu R."/>
            <person name="Coutinho P.M."/>
            <person name="Feau N."/>
            <person name="Field M."/>
            <person name="Frey P."/>
            <person name="Gelhaye E."/>
            <person name="Goldberg J."/>
            <person name="Grabherr M.G."/>
            <person name="Kodira C.D."/>
            <person name="Kohler A."/>
            <person name="Kuees U."/>
            <person name="Lindquist E.A."/>
            <person name="Lucas S.M."/>
            <person name="Mago R."/>
            <person name="Mauceli E."/>
            <person name="Morin E."/>
            <person name="Murat C."/>
            <person name="Pangilinan J.L."/>
            <person name="Park R."/>
            <person name="Pearson M."/>
            <person name="Quesneville H."/>
            <person name="Rouhier N."/>
            <person name="Sakthikumar S."/>
            <person name="Salamov A.A."/>
            <person name="Schmutz J."/>
            <person name="Selles B."/>
            <person name="Shapiro H."/>
            <person name="Tanguay P."/>
            <person name="Tuskan G.A."/>
            <person name="Henrissat B."/>
            <person name="Van de Peer Y."/>
            <person name="Rouze P."/>
            <person name="Ellis J.G."/>
            <person name="Dodds P.N."/>
            <person name="Schein J.E."/>
            <person name="Zhong S."/>
            <person name="Hamelin R.C."/>
            <person name="Grigoriev I.V."/>
            <person name="Szabo L.J."/>
            <person name="Martin F."/>
        </authorList>
    </citation>
    <scope>NUCLEOTIDE SEQUENCE [LARGE SCALE GENOMIC DNA]</scope>
    <source>
        <strain evidence="3">98AG31 / pathotype 3-4-7</strain>
    </source>
</reference>
<dbReference type="HOGENOM" id="CLU_776290_0_0_1"/>
<evidence type="ECO:0000256" key="1">
    <source>
        <dbReference type="SAM" id="MobiDB-lite"/>
    </source>
</evidence>
<dbReference type="VEuPathDB" id="FungiDB:MELLADRAFT_70452"/>
<dbReference type="Proteomes" id="UP000001072">
    <property type="component" value="Unassembled WGS sequence"/>
</dbReference>
<feature type="compositionally biased region" description="Basic residues" evidence="1">
    <location>
        <begin position="237"/>
        <end position="250"/>
    </location>
</feature>
<evidence type="ECO:0000313" key="3">
    <source>
        <dbReference type="Proteomes" id="UP000001072"/>
    </source>
</evidence>
<dbReference type="KEGG" id="mlr:MELLADRAFT_70452"/>
<sequence length="357" mass="39998">MALPRFCPSKNSRSSLKDTTGSINLLENTPISLPRLCSSKNSQSSFKELTGSIDLSEKTSIYSSIGSVASRRHKPKHLKVTVPELENHQSIVSAGIEKIPLTAFRLQFERLKKSSQSSLSISNFLRNKSSKVEKRKTVDCNHSSSNLISSSTISRPKTSIDSQFPTIHHPNLLHELYSMPIQDDHQTTTKTSYLFGFTESRRGSISDGLGLMSKTKVELNKGISHQRTETESSSSIIKRKTFDRKSSTKHKFRAQSYSSFSFLEPPKPRGADDSLSLDVLEITLQASLNQFSSISSQDLQINSSSTSSTSQDPILDNQIEDYNDDDDDDRSSFCTVSDRHSLEYEEAFHFPKWPKES</sequence>
<feature type="region of interest" description="Disordered" evidence="1">
    <location>
        <begin position="301"/>
        <end position="332"/>
    </location>
</feature>
<accession>F4R3U4</accession>
<feature type="compositionally biased region" description="Low complexity" evidence="1">
    <location>
        <begin position="301"/>
        <end position="312"/>
    </location>
</feature>
<dbReference type="RefSeq" id="XP_007404044.1">
    <property type="nucleotide sequence ID" value="XM_007403982.1"/>
</dbReference>
<gene>
    <name evidence="2" type="ORF">MELLADRAFT_70452</name>
</gene>
<dbReference type="GeneID" id="18931530"/>
<protein>
    <submittedName>
        <fullName evidence="2">Uncharacterized protein</fullName>
    </submittedName>
</protein>
<dbReference type="AlphaFoldDB" id="F4R3U4"/>
<organism evidence="3">
    <name type="scientific">Melampsora larici-populina (strain 98AG31 / pathotype 3-4-7)</name>
    <name type="common">Poplar leaf rust fungus</name>
    <dbReference type="NCBI Taxonomy" id="747676"/>
    <lineage>
        <taxon>Eukaryota</taxon>
        <taxon>Fungi</taxon>
        <taxon>Dikarya</taxon>
        <taxon>Basidiomycota</taxon>
        <taxon>Pucciniomycotina</taxon>
        <taxon>Pucciniomycetes</taxon>
        <taxon>Pucciniales</taxon>
        <taxon>Melampsoraceae</taxon>
        <taxon>Melampsora</taxon>
    </lineage>
</organism>
<proteinExistence type="predicted"/>
<evidence type="ECO:0000313" key="2">
    <source>
        <dbReference type="EMBL" id="EGG13106.1"/>
    </source>
</evidence>
<keyword evidence="3" id="KW-1185">Reference proteome</keyword>